<sequence>MRRHSYPISTKLEALVLLETASDRLVSKALGIPRRTLRNWTDQHFELLSYDGNKKNTKLEPGGRSESFPDPPGLVEFINHVRDSERALTTTHMITWIKINQRDWLMQYLSTKKPTAAYSSLLKLLQRFCSRHGFSRQRPTKNKLKQSLLSEVHDEFAQEFHREYVAYGKDCVYNVDETGMYYDLPPSYIWAVRGGSSKISAGEKHSMRMTAVLTVRADGSKLPILFIMKGQPGGRIESSEFPTFPEDHHYAMQENAWMDRRVWAQYLRDVLGTNLEEPSVVLMDNFEAHVSDESYKIMYDELGAHLCALPPNATSVCQPLDVGVMAPFKRNLRNLWLFEEQIHGNDDDPFSLTARQKRKAMVNRAISAWDMVSGDVIRQSFVKALPESVPA</sequence>
<dbReference type="VEuPathDB" id="FungiDB:H257_09828"/>
<feature type="domain" description="DDE-1" evidence="1">
    <location>
        <begin position="208"/>
        <end position="381"/>
    </location>
</feature>
<evidence type="ECO:0000313" key="3">
    <source>
        <dbReference type="Proteomes" id="UP000265427"/>
    </source>
</evidence>
<comment type="caution">
    <text evidence="2">The sequence shown here is derived from an EMBL/GenBank/DDBJ whole genome shotgun (WGS) entry which is preliminary data.</text>
</comment>
<dbReference type="Proteomes" id="UP000265427">
    <property type="component" value="Unassembled WGS sequence"/>
</dbReference>
<dbReference type="EMBL" id="QUSZ01004550">
    <property type="protein sequence ID" value="RHY13737.1"/>
    <property type="molecule type" value="Genomic_DNA"/>
</dbReference>
<evidence type="ECO:0000313" key="2">
    <source>
        <dbReference type="EMBL" id="RHY13737.1"/>
    </source>
</evidence>
<dbReference type="PANTHER" id="PTHR19303:SF57">
    <property type="entry name" value="HTH CENPB-TYPE DOMAIN-CONTAINING PROTEIN"/>
    <property type="match status" value="1"/>
</dbReference>
<protein>
    <recommendedName>
        <fullName evidence="1">DDE-1 domain-containing protein</fullName>
    </recommendedName>
</protein>
<dbReference type="Pfam" id="PF03184">
    <property type="entry name" value="DDE_1"/>
    <property type="match status" value="1"/>
</dbReference>
<dbReference type="InterPro" id="IPR004875">
    <property type="entry name" value="DDE_SF_endonuclease_dom"/>
</dbReference>
<name>A0A397B0Y5_APHAT</name>
<dbReference type="PANTHER" id="PTHR19303">
    <property type="entry name" value="TRANSPOSON"/>
    <property type="match status" value="1"/>
</dbReference>
<proteinExistence type="predicted"/>
<dbReference type="GO" id="GO:0005634">
    <property type="term" value="C:nucleus"/>
    <property type="evidence" value="ECO:0007669"/>
    <property type="project" value="TreeGrafter"/>
</dbReference>
<accession>A0A397B0Y5</accession>
<dbReference type="InterPro" id="IPR050863">
    <property type="entry name" value="CenT-Element_Derived"/>
</dbReference>
<dbReference type="AlphaFoldDB" id="A0A397B0Y5"/>
<dbReference type="GO" id="GO:0003677">
    <property type="term" value="F:DNA binding"/>
    <property type="evidence" value="ECO:0007669"/>
    <property type="project" value="TreeGrafter"/>
</dbReference>
<organism evidence="2 3">
    <name type="scientific">Aphanomyces astaci</name>
    <name type="common">Crayfish plague agent</name>
    <dbReference type="NCBI Taxonomy" id="112090"/>
    <lineage>
        <taxon>Eukaryota</taxon>
        <taxon>Sar</taxon>
        <taxon>Stramenopiles</taxon>
        <taxon>Oomycota</taxon>
        <taxon>Saprolegniomycetes</taxon>
        <taxon>Saprolegniales</taxon>
        <taxon>Verrucalvaceae</taxon>
        <taxon>Aphanomyces</taxon>
    </lineage>
</organism>
<reference evidence="2 3" key="1">
    <citation type="submission" date="2018-08" db="EMBL/GenBank/DDBJ databases">
        <title>Aphanomyces genome sequencing and annotation.</title>
        <authorList>
            <person name="Minardi D."/>
            <person name="Oidtmann B."/>
            <person name="Van Der Giezen M."/>
            <person name="Studholme D.J."/>
        </authorList>
    </citation>
    <scope>NUCLEOTIDE SEQUENCE [LARGE SCALE GENOMIC DNA]</scope>
    <source>
        <strain evidence="2 3">Kv</strain>
    </source>
</reference>
<evidence type="ECO:0000259" key="1">
    <source>
        <dbReference type="Pfam" id="PF03184"/>
    </source>
</evidence>
<gene>
    <name evidence="2" type="ORF">DYB36_004582</name>
</gene>